<evidence type="ECO:0000256" key="2">
    <source>
        <dbReference type="ARBA" id="ARBA00007998"/>
    </source>
</evidence>
<dbReference type="NCBIfam" id="TIGR00912">
    <property type="entry name" value="2A0309"/>
    <property type="match status" value="1"/>
</dbReference>
<evidence type="ECO:0000313" key="9">
    <source>
        <dbReference type="EMBL" id="MFC5451026.1"/>
    </source>
</evidence>
<proteinExistence type="inferred from homology"/>
<keyword evidence="3" id="KW-0813">Transport</keyword>
<dbReference type="RefSeq" id="WP_270884382.1">
    <property type="nucleotide sequence ID" value="NZ_JAQFVF010000069.1"/>
</dbReference>
<comment type="caution">
    <text evidence="9">The sequence shown here is derived from an EMBL/GenBank/DDBJ whole genome shotgun (WGS) entry which is preliminary data.</text>
</comment>
<feature type="transmembrane region" description="Helical" evidence="8">
    <location>
        <begin position="184"/>
        <end position="207"/>
    </location>
</feature>
<feature type="transmembrane region" description="Helical" evidence="8">
    <location>
        <begin position="219"/>
        <end position="240"/>
    </location>
</feature>
<feature type="transmembrane region" description="Helical" evidence="8">
    <location>
        <begin position="272"/>
        <end position="297"/>
    </location>
</feature>
<evidence type="ECO:0000313" key="10">
    <source>
        <dbReference type="Proteomes" id="UP001596044"/>
    </source>
</evidence>
<dbReference type="PANTHER" id="PTHR34975">
    <property type="entry name" value="SPORE GERMINATION PROTEIN A2"/>
    <property type="match status" value="1"/>
</dbReference>
<evidence type="ECO:0000256" key="5">
    <source>
        <dbReference type="ARBA" id="ARBA00022692"/>
    </source>
</evidence>
<organism evidence="9 10">
    <name type="scientific">Paenibacillus aestuarii</name>
    <dbReference type="NCBI Taxonomy" id="516965"/>
    <lineage>
        <taxon>Bacteria</taxon>
        <taxon>Bacillati</taxon>
        <taxon>Bacillota</taxon>
        <taxon>Bacilli</taxon>
        <taxon>Bacillales</taxon>
        <taxon>Paenibacillaceae</taxon>
        <taxon>Paenibacillus</taxon>
    </lineage>
</organism>
<feature type="transmembrane region" description="Helical" evidence="8">
    <location>
        <begin position="76"/>
        <end position="99"/>
    </location>
</feature>
<sequence>MKKYALNEITFMQYIFLNFGMVTSVGFLSLPRVLAEQAGTAGWIALIIVWLISIAASLIVIQVMKRYPDGTLLDLITLYFGKWAGKVGAILFAIYLIYYGYTGLVYTILITKQYLLQQTPAYMIMLLLLIPTYVVVRNGPRILGRYVEVIIILSLWIPFVYLIPLKDAHWLNLLPMLQDGWKPVFSALPSTLYYHVGFSTTFILYPFLKNKQKASAGIVIAYTLTMLMYLFITAICFVYFSQDAIMEYNEPTINVLKSIEFKFISRIEVLFIAFYLLIFSLSWIPTMYMSVFCTTWLIGKQDHRNHLRLLWLVIIVGTYFFMPTFFQSEQMNTILGQIGFFIEYIVPFCLLLFVWIHDRLGWMKAKI</sequence>
<dbReference type="Gene3D" id="1.20.1740.10">
    <property type="entry name" value="Amino acid/polyamine transporter I"/>
    <property type="match status" value="1"/>
</dbReference>
<dbReference type="InterPro" id="IPR004761">
    <property type="entry name" value="Spore_GerAB"/>
</dbReference>
<feature type="transmembrane region" description="Helical" evidence="8">
    <location>
        <begin position="309"/>
        <end position="328"/>
    </location>
</feature>
<comment type="subcellular location">
    <subcellularLocation>
        <location evidence="1">Membrane</location>
        <topology evidence="1">Multi-pass membrane protein</topology>
    </subcellularLocation>
</comment>
<evidence type="ECO:0000256" key="7">
    <source>
        <dbReference type="ARBA" id="ARBA00023136"/>
    </source>
</evidence>
<protein>
    <submittedName>
        <fullName evidence="9">Endospore germination permease</fullName>
    </submittedName>
</protein>
<name>A0ABW0KE80_9BACL</name>
<feature type="transmembrane region" description="Helical" evidence="8">
    <location>
        <begin position="143"/>
        <end position="164"/>
    </location>
</feature>
<feature type="transmembrane region" description="Helical" evidence="8">
    <location>
        <begin position="42"/>
        <end position="64"/>
    </location>
</feature>
<evidence type="ECO:0000256" key="3">
    <source>
        <dbReference type="ARBA" id="ARBA00022448"/>
    </source>
</evidence>
<feature type="transmembrane region" description="Helical" evidence="8">
    <location>
        <begin position="119"/>
        <end position="136"/>
    </location>
</feature>
<dbReference type="PANTHER" id="PTHR34975:SF2">
    <property type="entry name" value="SPORE GERMINATION PROTEIN A2"/>
    <property type="match status" value="1"/>
</dbReference>
<comment type="similarity">
    <text evidence="2">Belongs to the amino acid-polyamine-organocation (APC) superfamily. Spore germination protein (SGP) (TC 2.A.3.9) family.</text>
</comment>
<keyword evidence="10" id="KW-1185">Reference proteome</keyword>
<evidence type="ECO:0000256" key="6">
    <source>
        <dbReference type="ARBA" id="ARBA00022989"/>
    </source>
</evidence>
<keyword evidence="4" id="KW-0309">Germination</keyword>
<keyword evidence="6 8" id="KW-1133">Transmembrane helix</keyword>
<keyword evidence="5 8" id="KW-0812">Transmembrane</keyword>
<dbReference type="EMBL" id="JBHSMJ010000031">
    <property type="protein sequence ID" value="MFC5451026.1"/>
    <property type="molecule type" value="Genomic_DNA"/>
</dbReference>
<evidence type="ECO:0000256" key="1">
    <source>
        <dbReference type="ARBA" id="ARBA00004141"/>
    </source>
</evidence>
<dbReference type="Proteomes" id="UP001596044">
    <property type="component" value="Unassembled WGS sequence"/>
</dbReference>
<reference evidence="10" key="1">
    <citation type="journal article" date="2019" name="Int. J. Syst. Evol. Microbiol.">
        <title>The Global Catalogue of Microorganisms (GCM) 10K type strain sequencing project: providing services to taxonomists for standard genome sequencing and annotation.</title>
        <authorList>
            <consortium name="The Broad Institute Genomics Platform"/>
            <consortium name="The Broad Institute Genome Sequencing Center for Infectious Disease"/>
            <person name="Wu L."/>
            <person name="Ma J."/>
        </authorList>
    </citation>
    <scope>NUCLEOTIDE SEQUENCE [LARGE SCALE GENOMIC DNA]</scope>
    <source>
        <strain evidence="10">KACC 11904</strain>
    </source>
</reference>
<feature type="transmembrane region" description="Helical" evidence="8">
    <location>
        <begin position="334"/>
        <end position="356"/>
    </location>
</feature>
<feature type="transmembrane region" description="Helical" evidence="8">
    <location>
        <begin position="12"/>
        <end position="30"/>
    </location>
</feature>
<evidence type="ECO:0000256" key="8">
    <source>
        <dbReference type="SAM" id="Phobius"/>
    </source>
</evidence>
<dbReference type="Pfam" id="PF03845">
    <property type="entry name" value="Spore_permease"/>
    <property type="match status" value="1"/>
</dbReference>
<evidence type="ECO:0000256" key="4">
    <source>
        <dbReference type="ARBA" id="ARBA00022544"/>
    </source>
</evidence>
<keyword evidence="7 8" id="KW-0472">Membrane</keyword>
<accession>A0ABW0KE80</accession>
<gene>
    <name evidence="9" type="ORF">ACFPOG_22575</name>
</gene>